<dbReference type="Pfam" id="PF20684">
    <property type="entry name" value="Fung_rhodopsin"/>
    <property type="match status" value="1"/>
</dbReference>
<dbReference type="PANTHER" id="PTHR33048:SF55">
    <property type="entry name" value="INTEGRAL MEMBRANE PROTEIN"/>
    <property type="match status" value="1"/>
</dbReference>
<feature type="transmembrane region" description="Helical" evidence="7">
    <location>
        <begin position="129"/>
        <end position="153"/>
    </location>
</feature>
<feature type="compositionally biased region" description="Polar residues" evidence="6">
    <location>
        <begin position="303"/>
        <end position="321"/>
    </location>
</feature>
<feature type="transmembrane region" description="Helical" evidence="7">
    <location>
        <begin position="249"/>
        <end position="267"/>
    </location>
</feature>
<feature type="region of interest" description="Disordered" evidence="6">
    <location>
        <begin position="285"/>
        <end position="332"/>
    </location>
</feature>
<dbReference type="Proteomes" id="UP000799423">
    <property type="component" value="Unassembled WGS sequence"/>
</dbReference>
<gene>
    <name evidence="9" type="ORF">T440DRAFT_409009</name>
</gene>
<evidence type="ECO:0000313" key="10">
    <source>
        <dbReference type="Proteomes" id="UP000799423"/>
    </source>
</evidence>
<evidence type="ECO:0000256" key="6">
    <source>
        <dbReference type="SAM" id="MobiDB-lite"/>
    </source>
</evidence>
<feature type="domain" description="Rhodopsin" evidence="8">
    <location>
        <begin position="36"/>
        <end position="272"/>
    </location>
</feature>
<feature type="transmembrane region" description="Helical" evidence="7">
    <location>
        <begin position="52"/>
        <end position="74"/>
    </location>
</feature>
<keyword evidence="10" id="KW-1185">Reference proteome</keyword>
<evidence type="ECO:0000256" key="3">
    <source>
        <dbReference type="ARBA" id="ARBA00022989"/>
    </source>
</evidence>
<sequence>MAVNIGLPSGSEANHGWKLYLTSLIMVLCAGLSVFARVWTRFKAVRLGADDYTIVASLCFSIFLSIAIQLAIVHGYGKHKRDLSVDELRTCLKFFWIAQTPYKIVVCLNKTSVILLYKRIFITRHFQWLCYAALAIVVGSGVATTFATIFQCVPLERSWNKAIEGTCIDSSKFWLANAVLNISTDVLVLALPIREIFKLQLKLQEKIMVYGLFFLGGIVTATSVLRVTAVANSVRNQQDQTFNFIPRGVWTLIEANLGIICACLTVLKRPAQRLIMILTNASIPRSASGGGRGSRAMDGASDQGVTNLPLSRNPHSTASEESTGDEDRSMWVGDVRPLSSRIMPDVRRRSDEKHMMSPVYREREYSQSSMNSGDTKEDWPLGPTPGITRTVDVRIVNRPLRL</sequence>
<keyword evidence="2 7" id="KW-0812">Transmembrane</keyword>
<evidence type="ECO:0000256" key="4">
    <source>
        <dbReference type="ARBA" id="ARBA00023136"/>
    </source>
</evidence>
<name>A0A6A7APC9_9PLEO</name>
<accession>A0A6A7APC9</accession>
<feature type="transmembrane region" description="Helical" evidence="7">
    <location>
        <begin position="20"/>
        <end position="40"/>
    </location>
</feature>
<proteinExistence type="inferred from homology"/>
<dbReference type="OrthoDB" id="5278984at2759"/>
<keyword evidence="4 7" id="KW-0472">Membrane</keyword>
<dbReference type="InterPro" id="IPR052337">
    <property type="entry name" value="SAT4-like"/>
</dbReference>
<evidence type="ECO:0000256" key="2">
    <source>
        <dbReference type="ARBA" id="ARBA00022692"/>
    </source>
</evidence>
<dbReference type="PANTHER" id="PTHR33048">
    <property type="entry name" value="PTH11-LIKE INTEGRAL MEMBRANE PROTEIN (AFU_ORTHOLOGUE AFUA_5G11245)"/>
    <property type="match status" value="1"/>
</dbReference>
<dbReference type="EMBL" id="MU006357">
    <property type="protein sequence ID" value="KAF2844992.1"/>
    <property type="molecule type" value="Genomic_DNA"/>
</dbReference>
<dbReference type="AlphaFoldDB" id="A0A6A7APC9"/>
<feature type="transmembrane region" description="Helical" evidence="7">
    <location>
        <begin position="94"/>
        <end position="117"/>
    </location>
</feature>
<feature type="region of interest" description="Disordered" evidence="6">
    <location>
        <begin position="360"/>
        <end position="385"/>
    </location>
</feature>
<feature type="transmembrane region" description="Helical" evidence="7">
    <location>
        <begin position="173"/>
        <end position="197"/>
    </location>
</feature>
<comment type="subcellular location">
    <subcellularLocation>
        <location evidence="1">Membrane</location>
        <topology evidence="1">Multi-pass membrane protein</topology>
    </subcellularLocation>
</comment>
<dbReference type="InterPro" id="IPR049326">
    <property type="entry name" value="Rhodopsin_dom_fungi"/>
</dbReference>
<organism evidence="9 10">
    <name type="scientific">Plenodomus tracheiphilus IPT5</name>
    <dbReference type="NCBI Taxonomy" id="1408161"/>
    <lineage>
        <taxon>Eukaryota</taxon>
        <taxon>Fungi</taxon>
        <taxon>Dikarya</taxon>
        <taxon>Ascomycota</taxon>
        <taxon>Pezizomycotina</taxon>
        <taxon>Dothideomycetes</taxon>
        <taxon>Pleosporomycetidae</taxon>
        <taxon>Pleosporales</taxon>
        <taxon>Pleosporineae</taxon>
        <taxon>Leptosphaeriaceae</taxon>
        <taxon>Plenodomus</taxon>
    </lineage>
</organism>
<evidence type="ECO:0000259" key="8">
    <source>
        <dbReference type="Pfam" id="PF20684"/>
    </source>
</evidence>
<reference evidence="9" key="1">
    <citation type="submission" date="2020-01" db="EMBL/GenBank/DDBJ databases">
        <authorList>
            <consortium name="DOE Joint Genome Institute"/>
            <person name="Haridas S."/>
            <person name="Albert R."/>
            <person name="Binder M."/>
            <person name="Bloem J."/>
            <person name="Labutti K."/>
            <person name="Salamov A."/>
            <person name="Andreopoulos B."/>
            <person name="Baker S.E."/>
            <person name="Barry K."/>
            <person name="Bills G."/>
            <person name="Bluhm B.H."/>
            <person name="Cannon C."/>
            <person name="Castanera R."/>
            <person name="Culley D.E."/>
            <person name="Daum C."/>
            <person name="Ezra D."/>
            <person name="Gonzalez J.B."/>
            <person name="Henrissat B."/>
            <person name="Kuo A."/>
            <person name="Liang C."/>
            <person name="Lipzen A."/>
            <person name="Lutzoni F."/>
            <person name="Magnuson J."/>
            <person name="Mondo S."/>
            <person name="Nolan M."/>
            <person name="Ohm R."/>
            <person name="Pangilinan J."/>
            <person name="Park H.-J."/>
            <person name="Ramirez L."/>
            <person name="Alfaro M."/>
            <person name="Sun H."/>
            <person name="Tritt A."/>
            <person name="Yoshinaga Y."/>
            <person name="Zwiers L.-H."/>
            <person name="Turgeon B.G."/>
            <person name="Goodwin S.B."/>
            <person name="Spatafora J.W."/>
            <person name="Crous P.W."/>
            <person name="Grigoriev I.V."/>
        </authorList>
    </citation>
    <scope>NUCLEOTIDE SEQUENCE</scope>
    <source>
        <strain evidence="9">IPT5</strain>
    </source>
</reference>
<evidence type="ECO:0000313" key="9">
    <source>
        <dbReference type="EMBL" id="KAF2844992.1"/>
    </source>
</evidence>
<dbReference type="GO" id="GO:0016020">
    <property type="term" value="C:membrane"/>
    <property type="evidence" value="ECO:0007669"/>
    <property type="project" value="UniProtKB-SubCell"/>
</dbReference>
<protein>
    <recommendedName>
        <fullName evidence="8">Rhodopsin domain-containing protein</fullName>
    </recommendedName>
</protein>
<keyword evidence="3 7" id="KW-1133">Transmembrane helix</keyword>
<comment type="similarity">
    <text evidence="5">Belongs to the SAT4 family.</text>
</comment>
<feature type="transmembrane region" description="Helical" evidence="7">
    <location>
        <begin position="209"/>
        <end position="229"/>
    </location>
</feature>
<evidence type="ECO:0000256" key="7">
    <source>
        <dbReference type="SAM" id="Phobius"/>
    </source>
</evidence>
<evidence type="ECO:0000256" key="5">
    <source>
        <dbReference type="ARBA" id="ARBA00038359"/>
    </source>
</evidence>
<evidence type="ECO:0000256" key="1">
    <source>
        <dbReference type="ARBA" id="ARBA00004141"/>
    </source>
</evidence>